<dbReference type="PROSITE" id="PS00108">
    <property type="entry name" value="PROTEIN_KINASE_ST"/>
    <property type="match status" value="1"/>
</dbReference>
<feature type="region of interest" description="Disordered" evidence="1">
    <location>
        <begin position="1"/>
        <end position="21"/>
    </location>
</feature>
<name>A0A8W7PZR8_ANOCL</name>
<protein>
    <recommendedName>
        <fullName evidence="3">Protein kinase domain-containing protein</fullName>
    </recommendedName>
</protein>
<feature type="region of interest" description="Disordered" evidence="1">
    <location>
        <begin position="340"/>
        <end position="363"/>
    </location>
</feature>
<dbReference type="Gene3D" id="1.10.510.10">
    <property type="entry name" value="Transferase(Phosphotransferase) domain 1"/>
    <property type="match status" value="1"/>
</dbReference>
<proteinExistence type="predicted"/>
<accession>A0A8W7PZR8</accession>
<evidence type="ECO:0000313" key="2">
    <source>
        <dbReference type="EnsemblMetazoa" id="ACOM040132-PA.1"/>
    </source>
</evidence>
<feature type="region of interest" description="Disordered" evidence="1">
    <location>
        <begin position="281"/>
        <end position="304"/>
    </location>
</feature>
<evidence type="ECO:0008006" key="3">
    <source>
        <dbReference type="Google" id="ProtNLM"/>
    </source>
</evidence>
<feature type="compositionally biased region" description="Low complexity" evidence="1">
    <location>
        <begin position="532"/>
        <end position="545"/>
    </location>
</feature>
<dbReference type="Proteomes" id="UP000075882">
    <property type="component" value="Unassembled WGS sequence"/>
</dbReference>
<dbReference type="InterPro" id="IPR008271">
    <property type="entry name" value="Ser/Thr_kinase_AS"/>
</dbReference>
<dbReference type="SUPFAM" id="SSF56112">
    <property type="entry name" value="Protein kinase-like (PK-like)"/>
    <property type="match status" value="1"/>
</dbReference>
<dbReference type="EnsemblMetazoa" id="ACOM040132-RA">
    <property type="protein sequence ID" value="ACOM040132-PA.1"/>
    <property type="gene ID" value="ACOM040132"/>
</dbReference>
<dbReference type="InterPro" id="IPR011009">
    <property type="entry name" value="Kinase-like_dom_sf"/>
</dbReference>
<dbReference type="GO" id="GO:0004672">
    <property type="term" value="F:protein kinase activity"/>
    <property type="evidence" value="ECO:0007669"/>
    <property type="project" value="InterPro"/>
</dbReference>
<evidence type="ECO:0000256" key="1">
    <source>
        <dbReference type="SAM" id="MobiDB-lite"/>
    </source>
</evidence>
<organism evidence="2">
    <name type="scientific">Anopheles coluzzii</name>
    <name type="common">African malaria mosquito</name>
    <dbReference type="NCBI Taxonomy" id="1518534"/>
    <lineage>
        <taxon>Eukaryota</taxon>
        <taxon>Metazoa</taxon>
        <taxon>Ecdysozoa</taxon>
        <taxon>Arthropoda</taxon>
        <taxon>Hexapoda</taxon>
        <taxon>Insecta</taxon>
        <taxon>Pterygota</taxon>
        <taxon>Neoptera</taxon>
        <taxon>Endopterygota</taxon>
        <taxon>Diptera</taxon>
        <taxon>Nematocera</taxon>
        <taxon>Culicoidea</taxon>
        <taxon>Culicidae</taxon>
        <taxon>Anophelinae</taxon>
        <taxon>Anopheles</taxon>
    </lineage>
</organism>
<reference evidence="2" key="1">
    <citation type="submission" date="2022-08" db="UniProtKB">
        <authorList>
            <consortium name="EnsemblMetazoa"/>
        </authorList>
    </citation>
    <scope>IDENTIFICATION</scope>
</reference>
<feature type="compositionally biased region" description="Low complexity" evidence="1">
    <location>
        <begin position="340"/>
        <end position="349"/>
    </location>
</feature>
<feature type="region of interest" description="Disordered" evidence="1">
    <location>
        <begin position="532"/>
        <end position="551"/>
    </location>
</feature>
<dbReference type="AlphaFoldDB" id="A0A8W7PZR8"/>
<dbReference type="VEuPathDB" id="VectorBase:ACON2_032358"/>
<sequence>MADDSQSENSAPNEGTPFVRNPANCTSPYSVDILLSPFLGSMGATEGLSLIRIKRPPPSRTRSPWTIRLMSRRHECTFTYYYQVLLLDEAKLIRNLSCPFIAGADLLQGELADYKCQLAMEYCKVDLAYILSLRYGEDGADGPRPLDVPRATKVVESVLEALNFLHNVAALLHGDLKSFNVLLLTGYPPHTFPGVMDKALAEPNEVLGMRKPAGRRNSDVVVMDEDDTDCVMVEDDPGRQQKRLKADVPLVVARKRAYEFPPLSSSDYMLEAGGAGEAAGAEAQGWMKRSRAEDGSAAEGTGNNKQLTIDLLNDEDDAPQEQEQNGLSNLEATTTPASTAAPIEPAAGAVQGEVTSSEAMAEAPGGEQALPLAAAKVEAAVAAFAEGTAPGEGENVPGEAAAAAAAGKGKKPVDDVVMVLDSSDEDEDEPSFRDSQRLREVLSDEESEIYDSFDQDECYDDEPVSEIDSELDDDNFINYASLGTRPPIPSDIPLGAEYRRLLEVFLVCTREDPADRPTAKLLLGAMKLSADTAAAAAATPQSTSPDQPPNN</sequence>